<dbReference type="PANTHER" id="PTHR21223">
    <property type="entry name" value="CBY1-INTERACTING BAR DOMAIN-CONTAINING PROTEIN HOMOLOG"/>
    <property type="match status" value="1"/>
</dbReference>
<dbReference type="GO" id="GO:0036064">
    <property type="term" value="C:ciliary basal body"/>
    <property type="evidence" value="ECO:0007669"/>
    <property type="project" value="TreeGrafter"/>
</dbReference>
<dbReference type="InterPro" id="IPR009602">
    <property type="entry name" value="CBAR/FAM92"/>
</dbReference>
<evidence type="ECO:0000256" key="1">
    <source>
        <dbReference type="ARBA" id="ARBA00004114"/>
    </source>
</evidence>
<gene>
    <name evidence="3" type="primary">cibar2</name>
</gene>
<dbReference type="PANTHER" id="PTHR21223:SF3">
    <property type="entry name" value="CBY1-INTERACTING BAR DOMAIN-CONTAINING PROTEIN 2"/>
    <property type="match status" value="1"/>
</dbReference>
<reference evidence="4" key="3">
    <citation type="journal article" date="2014" name="Nature">
        <title>Elephant shark genome provides unique insights into gnathostome evolution.</title>
        <authorList>
            <consortium name="International Elephant Shark Genome Sequencing Consortium"/>
            <person name="Venkatesh B."/>
            <person name="Lee A.P."/>
            <person name="Ravi V."/>
            <person name="Maurya A.K."/>
            <person name="Lian M.M."/>
            <person name="Swann J.B."/>
            <person name="Ohta Y."/>
            <person name="Flajnik M.F."/>
            <person name="Sutoh Y."/>
            <person name="Kasahara M."/>
            <person name="Hoon S."/>
            <person name="Gangu V."/>
            <person name="Roy S.W."/>
            <person name="Irimia M."/>
            <person name="Korzh V."/>
            <person name="Kondrychyn I."/>
            <person name="Lim Z.W."/>
            <person name="Tay B.H."/>
            <person name="Tohari S."/>
            <person name="Kong K.W."/>
            <person name="Ho S."/>
            <person name="Lorente-Galdos B."/>
            <person name="Quilez J."/>
            <person name="Marques-Bonet T."/>
            <person name="Raney B.J."/>
            <person name="Ingham P.W."/>
            <person name="Tay A."/>
            <person name="Hillier L.W."/>
            <person name="Minx P."/>
            <person name="Boehm T."/>
            <person name="Wilson R.K."/>
            <person name="Brenner S."/>
            <person name="Warren W.C."/>
        </authorList>
    </citation>
    <scope>NUCLEOTIDE SEQUENCE [LARGE SCALE GENOMIC DNA]</scope>
</reference>
<dbReference type="Ensembl" id="ENSCMIT00000030363.1">
    <property type="protein sequence ID" value="ENSCMIP00000029897.1"/>
    <property type="gene ID" value="ENSCMIG00000012902.1"/>
</dbReference>
<dbReference type="Gene3D" id="1.20.1270.60">
    <property type="entry name" value="Arfaptin homology (AH) domain/BAR domain"/>
    <property type="match status" value="1"/>
</dbReference>
<proteinExistence type="predicted"/>
<dbReference type="SUPFAM" id="SSF103657">
    <property type="entry name" value="BAR/IMD domain-like"/>
    <property type="match status" value="1"/>
</dbReference>
<dbReference type="Pfam" id="PF06730">
    <property type="entry name" value="FAM92"/>
    <property type="match status" value="1"/>
</dbReference>
<reference evidence="4" key="1">
    <citation type="journal article" date="2006" name="Science">
        <title>Ancient noncoding elements conserved in the human genome.</title>
        <authorList>
            <person name="Venkatesh B."/>
            <person name="Kirkness E.F."/>
            <person name="Loh Y.H."/>
            <person name="Halpern A.L."/>
            <person name="Lee A.P."/>
            <person name="Johnson J."/>
            <person name="Dandona N."/>
            <person name="Viswanathan L.D."/>
            <person name="Tay A."/>
            <person name="Venter J.C."/>
            <person name="Strausberg R.L."/>
            <person name="Brenner S."/>
        </authorList>
    </citation>
    <scope>NUCLEOTIDE SEQUENCE [LARGE SCALE GENOMIC DNA]</scope>
</reference>
<protein>
    <submittedName>
        <fullName evidence="3">CBY1 interacting BAR domain containing 2</fullName>
    </submittedName>
</protein>
<name>A0A4W3ILE8_CALMI</name>
<dbReference type="InterPro" id="IPR027267">
    <property type="entry name" value="AH/BAR_dom_sf"/>
</dbReference>
<evidence type="ECO:0000256" key="2">
    <source>
        <dbReference type="SAM" id="MobiDB-lite"/>
    </source>
</evidence>
<reference evidence="4" key="2">
    <citation type="journal article" date="2007" name="PLoS Biol.">
        <title>Survey sequencing and comparative analysis of the elephant shark (Callorhinchus milii) genome.</title>
        <authorList>
            <person name="Venkatesh B."/>
            <person name="Kirkness E.F."/>
            <person name="Loh Y.H."/>
            <person name="Halpern A.L."/>
            <person name="Lee A.P."/>
            <person name="Johnson J."/>
            <person name="Dandona N."/>
            <person name="Viswanathan L.D."/>
            <person name="Tay A."/>
            <person name="Venter J.C."/>
            <person name="Strausberg R.L."/>
            <person name="Brenner S."/>
        </authorList>
    </citation>
    <scope>NUCLEOTIDE SEQUENCE [LARGE SCALE GENOMIC DNA]</scope>
</reference>
<evidence type="ECO:0000313" key="4">
    <source>
        <dbReference type="Proteomes" id="UP000314986"/>
    </source>
</evidence>
<comment type="subcellular location">
    <subcellularLocation>
        <location evidence="1">Cytoplasm</location>
        <location evidence="1">Cytoskeleton</location>
        <location evidence="1">Microtubule organizing center</location>
        <location evidence="1">Centrosome</location>
        <location evidence="1">Centriole</location>
    </subcellularLocation>
</comment>
<feature type="compositionally biased region" description="Low complexity" evidence="2">
    <location>
        <begin position="253"/>
        <end position="263"/>
    </location>
</feature>
<sequence length="263" mass="29995">METTVTNAEQYLGQFCTLMGCYSRKTARLRDKTDLLIRQIMDFANTENSELRRCLKDFAEELAKIQDYRQAEVERLDAKVVHPLKAYGRITKNKRVFLSVTAARNREIKEIEKLQRLRQKNPSDRQGIAEANVQKASVNANHTTRQLEEIIDEFQQQKMKDIKTIFSNFVTIEMLFHARALEVYSSAFQHLENFDEEKDLEVRNAPTLTNIDTPFTWGGVSECSLVRDEQTEPISQSPSASQFNLGFSPAAESGSTGKSSSSL</sequence>
<feature type="region of interest" description="Disordered" evidence="2">
    <location>
        <begin position="228"/>
        <end position="263"/>
    </location>
</feature>
<dbReference type="AlphaFoldDB" id="A0A4W3ILE8"/>
<dbReference type="GeneTree" id="ENSGT00390000010285"/>
<dbReference type="GO" id="GO:0005814">
    <property type="term" value="C:centriole"/>
    <property type="evidence" value="ECO:0007669"/>
    <property type="project" value="UniProtKB-SubCell"/>
</dbReference>
<dbReference type="GO" id="GO:0060271">
    <property type="term" value="P:cilium assembly"/>
    <property type="evidence" value="ECO:0007669"/>
    <property type="project" value="TreeGrafter"/>
</dbReference>
<accession>A0A4W3ILE8</accession>
<feature type="compositionally biased region" description="Polar residues" evidence="2">
    <location>
        <begin position="232"/>
        <end position="245"/>
    </location>
</feature>
<keyword evidence="4" id="KW-1185">Reference proteome</keyword>
<dbReference type="InParanoid" id="A0A4W3ILE8"/>
<reference evidence="3" key="4">
    <citation type="submission" date="2025-08" db="UniProtKB">
        <authorList>
            <consortium name="Ensembl"/>
        </authorList>
    </citation>
    <scope>IDENTIFICATION</scope>
</reference>
<evidence type="ECO:0000313" key="3">
    <source>
        <dbReference type="Ensembl" id="ENSCMIP00000029897.1"/>
    </source>
</evidence>
<reference evidence="3" key="5">
    <citation type="submission" date="2025-09" db="UniProtKB">
        <authorList>
            <consortium name="Ensembl"/>
        </authorList>
    </citation>
    <scope>IDENTIFICATION</scope>
</reference>
<dbReference type="GO" id="GO:0035869">
    <property type="term" value="C:ciliary transition zone"/>
    <property type="evidence" value="ECO:0007669"/>
    <property type="project" value="TreeGrafter"/>
</dbReference>
<dbReference type="Proteomes" id="UP000314986">
    <property type="component" value="Unassembled WGS sequence"/>
</dbReference>
<organism evidence="3 4">
    <name type="scientific">Callorhinchus milii</name>
    <name type="common">Ghost shark</name>
    <dbReference type="NCBI Taxonomy" id="7868"/>
    <lineage>
        <taxon>Eukaryota</taxon>
        <taxon>Metazoa</taxon>
        <taxon>Chordata</taxon>
        <taxon>Craniata</taxon>
        <taxon>Vertebrata</taxon>
        <taxon>Chondrichthyes</taxon>
        <taxon>Holocephali</taxon>
        <taxon>Chimaeriformes</taxon>
        <taxon>Callorhinchidae</taxon>
        <taxon>Callorhinchus</taxon>
    </lineage>
</organism>